<dbReference type="Pfam" id="PF09836">
    <property type="entry name" value="DUF2063"/>
    <property type="match status" value="1"/>
</dbReference>
<sequence length="277" mass="31290">MALEHQQSSLLEAIFSQVRPGAPITAQGLAIYQRSLLNNACFALKITFATVHSFVGEAVFQDLVKNYLQTGLKSEYDWGEFGLDFPHFIAGQAINHAALLASLAELDYACHQCERSENVSRDLDSLNLLSGQDPYRLSLSLSAGTRVVTSDFPLDAIINEMTQLSKENTRLTFEEIDDYLGFCSQKYREKTQDSKRENTGDKVFYYLVWRPHFQAQYASITAAEYQWLQLWLSAKHDRGLSLGQALDQVSEDFAIVDWLPKAIEQQQLNGVYLTPMA</sequence>
<dbReference type="InterPro" id="IPR018640">
    <property type="entry name" value="DUF2063"/>
</dbReference>
<dbReference type="GO" id="GO:0003677">
    <property type="term" value="F:DNA binding"/>
    <property type="evidence" value="ECO:0007669"/>
    <property type="project" value="UniProtKB-KW"/>
</dbReference>
<name>A0AAF0C4N7_9GAMM</name>
<reference evidence="2 3" key="1">
    <citation type="journal article" date="2015" name="Genome Announc.">
        <title>Draft Genome Sequences of Marine Isolates of Thalassomonas viridans and Thalassomonas actiniarum.</title>
        <authorList>
            <person name="Olonade I."/>
            <person name="van Zyl L.J."/>
            <person name="Trindade M."/>
        </authorList>
    </citation>
    <scope>NUCLEOTIDE SEQUENCE [LARGE SCALE GENOMIC DNA]</scope>
    <source>
        <strain evidence="2 3">A5K-106</strain>
    </source>
</reference>
<feature type="domain" description="Putative DNA-binding" evidence="1">
    <location>
        <begin position="6"/>
        <end position="89"/>
    </location>
</feature>
<evidence type="ECO:0000259" key="1">
    <source>
        <dbReference type="Pfam" id="PF09836"/>
    </source>
</evidence>
<gene>
    <name evidence="2" type="ORF">SG35_029195</name>
</gene>
<dbReference type="KEGG" id="tact:SG35_029195"/>
<dbReference type="EMBL" id="CP059736">
    <property type="protein sequence ID" value="WDE02487.1"/>
    <property type="molecule type" value="Genomic_DNA"/>
</dbReference>
<dbReference type="RefSeq" id="WP_044833788.1">
    <property type="nucleotide sequence ID" value="NZ_CP059736.1"/>
</dbReference>
<protein>
    <submittedName>
        <fullName evidence="2">DNA-binding domain-containing protein</fullName>
    </submittedName>
</protein>
<evidence type="ECO:0000313" key="3">
    <source>
        <dbReference type="Proteomes" id="UP000032568"/>
    </source>
</evidence>
<organism evidence="2 3">
    <name type="scientific">Thalassomonas actiniarum</name>
    <dbReference type="NCBI Taxonomy" id="485447"/>
    <lineage>
        <taxon>Bacteria</taxon>
        <taxon>Pseudomonadati</taxon>
        <taxon>Pseudomonadota</taxon>
        <taxon>Gammaproteobacteria</taxon>
        <taxon>Alteromonadales</taxon>
        <taxon>Colwelliaceae</taxon>
        <taxon>Thalassomonas</taxon>
    </lineage>
</organism>
<reference evidence="2 3" key="2">
    <citation type="journal article" date="2022" name="Mar. Drugs">
        <title>Bioassay-Guided Fractionation Leads to the Detection of Cholic Acid Generated by the Rare Thalassomonas sp.</title>
        <authorList>
            <person name="Pheiffer F."/>
            <person name="Schneider Y.K."/>
            <person name="Hansen E.H."/>
            <person name="Andersen J.H."/>
            <person name="Isaksson J."/>
            <person name="Busche T."/>
            <person name="R C."/>
            <person name="Kalinowski J."/>
            <person name="Zyl L.V."/>
            <person name="Trindade M."/>
        </authorList>
    </citation>
    <scope>NUCLEOTIDE SEQUENCE [LARGE SCALE GENOMIC DNA]</scope>
    <source>
        <strain evidence="2 3">A5K-106</strain>
    </source>
</reference>
<dbReference type="Proteomes" id="UP000032568">
    <property type="component" value="Chromosome pTact"/>
</dbReference>
<proteinExistence type="predicted"/>
<dbReference type="AlphaFoldDB" id="A0AAF0C4N7"/>
<keyword evidence="2" id="KW-0238">DNA-binding</keyword>
<evidence type="ECO:0000313" key="2">
    <source>
        <dbReference type="EMBL" id="WDE02487.1"/>
    </source>
</evidence>
<keyword evidence="3" id="KW-1185">Reference proteome</keyword>
<accession>A0AAF0C4N7</accession>